<dbReference type="Gene3D" id="3.30.160.180">
    <property type="entry name" value="Putative neuraminyllactose-binding hemagglutinin homolog like domain"/>
    <property type="match status" value="1"/>
</dbReference>
<organism evidence="2 3">
    <name type="scientific">Sediminibacterium ginsengisoli</name>
    <dbReference type="NCBI Taxonomy" id="413434"/>
    <lineage>
        <taxon>Bacteria</taxon>
        <taxon>Pseudomonadati</taxon>
        <taxon>Bacteroidota</taxon>
        <taxon>Chitinophagia</taxon>
        <taxon>Chitinophagales</taxon>
        <taxon>Chitinophagaceae</taxon>
        <taxon>Sediminibacterium</taxon>
    </lineage>
</organism>
<dbReference type="SUPFAM" id="SSF159594">
    <property type="entry name" value="XCC0632-like"/>
    <property type="match status" value="1"/>
</dbReference>
<feature type="chain" id="PRO_5012526955" evidence="1">
    <location>
        <begin position="22"/>
        <end position="257"/>
    </location>
</feature>
<dbReference type="EMBL" id="FUWH01000004">
    <property type="protein sequence ID" value="SJZ78278.1"/>
    <property type="molecule type" value="Genomic_DNA"/>
</dbReference>
<gene>
    <name evidence="2" type="ORF">SAMN04488132_104244</name>
</gene>
<evidence type="ECO:0000313" key="2">
    <source>
        <dbReference type="EMBL" id="SJZ78278.1"/>
    </source>
</evidence>
<dbReference type="Proteomes" id="UP000190888">
    <property type="component" value="Unassembled WGS sequence"/>
</dbReference>
<sequence length="257" mass="29106">MKSCHARSSTLRIFLTVCVSAVFSCSAPKQTTISLQTFNYDYKTGAPTKPGSANILVDLVRPNYASTFAYGRTELFSNFRTHIGRDMEELLIDKGFRVKGPYDSFDDMVFDDRKDADIAIDVEIVPQFTARDGSWHSYTNKFSLQAPVTYYYYEGTVSLIGKINLIGYEPLSKEKIWVKSVPIPAITNINITTANKKFTSTTVGNEFYNDPNVYNALGSALNEQYKEIFKKIDVLLDAREFEILKPQIKELKAKKGY</sequence>
<protein>
    <submittedName>
        <fullName evidence="2">Uncharacterized protein</fullName>
    </submittedName>
</protein>
<evidence type="ECO:0000313" key="3">
    <source>
        <dbReference type="Proteomes" id="UP000190888"/>
    </source>
</evidence>
<feature type="signal peptide" evidence="1">
    <location>
        <begin position="1"/>
        <end position="21"/>
    </location>
</feature>
<evidence type="ECO:0000256" key="1">
    <source>
        <dbReference type="SAM" id="SignalP"/>
    </source>
</evidence>
<dbReference type="InterPro" id="IPR038531">
    <property type="entry name" value="NeuraminylLac-bd_hemagglutn_sf"/>
</dbReference>
<dbReference type="PROSITE" id="PS51257">
    <property type="entry name" value="PROKAR_LIPOPROTEIN"/>
    <property type="match status" value="1"/>
</dbReference>
<dbReference type="AlphaFoldDB" id="A0A1T4NHN5"/>
<keyword evidence="1" id="KW-0732">Signal</keyword>
<accession>A0A1T4NHN5</accession>
<keyword evidence="3" id="KW-1185">Reference proteome</keyword>
<name>A0A1T4NHN5_9BACT</name>
<proteinExistence type="predicted"/>
<reference evidence="2 3" key="1">
    <citation type="submission" date="2017-02" db="EMBL/GenBank/DDBJ databases">
        <authorList>
            <person name="Peterson S.W."/>
        </authorList>
    </citation>
    <scope>NUCLEOTIDE SEQUENCE [LARGE SCALE GENOMIC DNA]</scope>
    <source>
        <strain evidence="2 3">DSM 22335</strain>
    </source>
</reference>